<evidence type="ECO:0000313" key="2">
    <source>
        <dbReference type="Proteomes" id="UP000593875"/>
    </source>
</evidence>
<proteinExistence type="predicted"/>
<dbReference type="RefSeq" id="WP_193686719.1">
    <property type="nucleotide sequence ID" value="NZ_CP062941.1"/>
</dbReference>
<dbReference type="KEGG" id="mlir:LPB04_22890"/>
<name>A0A7L9U6A3_9BURK</name>
<dbReference type="AlphaFoldDB" id="A0A7L9U6A3"/>
<evidence type="ECO:0000313" key="1">
    <source>
        <dbReference type="EMBL" id="QOL49685.1"/>
    </source>
</evidence>
<keyword evidence="2" id="KW-1185">Reference proteome</keyword>
<gene>
    <name evidence="1" type="ORF">LPB04_22890</name>
</gene>
<protein>
    <submittedName>
        <fullName evidence="1">Uncharacterized protein</fullName>
    </submittedName>
</protein>
<sequence>MTTNFSLTAWQKKQAALLYYFSSLEYLVGLRDRLRALRSFADGILDVSRHEGRDSKLRSGQWGNRNTSENWENNAWPFLADFQRSVAENISNRVSNIFGKTAAHQCARGIAEFSMHWSTPGEQQHFDKMFAELYQYARYIDQTMDRTSSATRWTDFGLSLAWQNHATRLSTIPKFVARPDLTAHSGQLPPRTGVYVSIDDSEATLQFAWTGSPDGKLLDGTTFNRTGRAAAATVGRAKLWTDGEAMLRFVLDDLSNPDLSKDPFFEDSRTPELAPSLVARNAFTSCSSRWCYVEIVKDEFEPASLDVEEMSQQTGRFEVGQHCTREGFYFSPADAHSRRHFQHGEQFPLLRSEYGKTIWQWDQDQNK</sequence>
<accession>A0A7L9U6A3</accession>
<reference evidence="1 2" key="1">
    <citation type="submission" date="2020-10" db="EMBL/GenBank/DDBJ databases">
        <title>Genome sequencing of Massilia sp. LPB0304.</title>
        <authorList>
            <person name="Kim J."/>
        </authorList>
    </citation>
    <scope>NUCLEOTIDE SEQUENCE [LARGE SCALE GENOMIC DNA]</scope>
    <source>
        <strain evidence="1 2">LPB0304</strain>
    </source>
</reference>
<organism evidence="1 2">
    <name type="scientific">Massilia litorea</name>
    <dbReference type="NCBI Taxonomy" id="2769491"/>
    <lineage>
        <taxon>Bacteria</taxon>
        <taxon>Pseudomonadati</taxon>
        <taxon>Pseudomonadota</taxon>
        <taxon>Betaproteobacteria</taxon>
        <taxon>Burkholderiales</taxon>
        <taxon>Oxalobacteraceae</taxon>
        <taxon>Telluria group</taxon>
        <taxon>Massilia</taxon>
    </lineage>
</organism>
<dbReference type="EMBL" id="CP062941">
    <property type="protein sequence ID" value="QOL49685.1"/>
    <property type="molecule type" value="Genomic_DNA"/>
</dbReference>
<dbReference type="Proteomes" id="UP000593875">
    <property type="component" value="Chromosome"/>
</dbReference>